<accession>A0ABT6W997</accession>
<feature type="compositionally biased region" description="Basic and acidic residues" evidence="1">
    <location>
        <begin position="33"/>
        <end position="45"/>
    </location>
</feature>
<comment type="caution">
    <text evidence="2">The sequence shown here is derived from an EMBL/GenBank/DDBJ whole genome shotgun (WGS) entry which is preliminary data.</text>
</comment>
<feature type="region of interest" description="Disordered" evidence="1">
    <location>
        <begin position="23"/>
        <end position="45"/>
    </location>
</feature>
<keyword evidence="3" id="KW-1185">Reference proteome</keyword>
<proteinExistence type="predicted"/>
<name>A0ABT6W997_9ACTN</name>
<dbReference type="Proteomes" id="UP001156398">
    <property type="component" value="Unassembled WGS sequence"/>
</dbReference>
<dbReference type="EMBL" id="JAAGKO020000063">
    <property type="protein sequence ID" value="MDI5966874.1"/>
    <property type="molecule type" value="Genomic_DNA"/>
</dbReference>
<evidence type="ECO:0000313" key="3">
    <source>
        <dbReference type="Proteomes" id="UP001156398"/>
    </source>
</evidence>
<protein>
    <submittedName>
        <fullName evidence="2">Uncharacterized protein</fullName>
    </submittedName>
</protein>
<sequence length="109" mass="12265">MRLQVELVLEITDDTELTTAALEQIQGDDQLPDAERDRSREAVRRDESEALAYLVDPFDLVNGVPGVDLVQASWNSAHIEYDPDDEEWEFFDDEAEDEDEPVAGDEPGA</sequence>
<gene>
    <name evidence="2" type="ORF">POF43_029785</name>
</gene>
<evidence type="ECO:0000313" key="2">
    <source>
        <dbReference type="EMBL" id="MDI5966874.1"/>
    </source>
</evidence>
<organism evidence="2 3">
    <name type="scientific">Streptantibioticus silvisoli</name>
    <dbReference type="NCBI Taxonomy" id="2705255"/>
    <lineage>
        <taxon>Bacteria</taxon>
        <taxon>Bacillati</taxon>
        <taxon>Actinomycetota</taxon>
        <taxon>Actinomycetes</taxon>
        <taxon>Kitasatosporales</taxon>
        <taxon>Streptomycetaceae</taxon>
        <taxon>Streptantibioticus</taxon>
    </lineage>
</organism>
<evidence type="ECO:0000256" key="1">
    <source>
        <dbReference type="SAM" id="MobiDB-lite"/>
    </source>
</evidence>
<reference evidence="2 3" key="1">
    <citation type="submission" date="2023-05" db="EMBL/GenBank/DDBJ databases">
        <title>Streptantibioticus silvisoli sp. nov., acidotolerant actinomycetes 1 from pine litter.</title>
        <authorList>
            <person name="Swiecimska M."/>
            <person name="Golinska P."/>
            <person name="Sangal V."/>
            <person name="Wachnowicz B."/>
            <person name="Goodfellow M."/>
        </authorList>
    </citation>
    <scope>NUCLEOTIDE SEQUENCE [LARGE SCALE GENOMIC DNA]</scope>
    <source>
        <strain evidence="2 3">SL54</strain>
    </source>
</reference>